<dbReference type="Pfam" id="PF01435">
    <property type="entry name" value="Peptidase_M48"/>
    <property type="match status" value="1"/>
</dbReference>
<evidence type="ECO:0000313" key="9">
    <source>
        <dbReference type="Proteomes" id="UP000198517"/>
    </source>
</evidence>
<comment type="similarity">
    <text evidence="6">Belongs to the peptidase M48 family.</text>
</comment>
<dbReference type="GO" id="GO:0051603">
    <property type="term" value="P:proteolysis involved in protein catabolic process"/>
    <property type="evidence" value="ECO:0007669"/>
    <property type="project" value="TreeGrafter"/>
</dbReference>
<keyword evidence="1 6" id="KW-0645">Protease</keyword>
<dbReference type="GO" id="GO:0016020">
    <property type="term" value="C:membrane"/>
    <property type="evidence" value="ECO:0007669"/>
    <property type="project" value="TreeGrafter"/>
</dbReference>
<keyword evidence="4 6" id="KW-0862">Zinc</keyword>
<dbReference type="AlphaFoldDB" id="A0A1G7E5R4"/>
<dbReference type="RefSeq" id="WP_092737249.1">
    <property type="nucleotide sequence ID" value="NZ_FNAS01000014.1"/>
</dbReference>
<dbReference type="PROSITE" id="PS51257">
    <property type="entry name" value="PROKAR_LIPOPROTEIN"/>
    <property type="match status" value="1"/>
</dbReference>
<organism evidence="8 9">
    <name type="scientific">Riemerella columbipharyngis</name>
    <dbReference type="NCBI Taxonomy" id="1071918"/>
    <lineage>
        <taxon>Bacteria</taxon>
        <taxon>Pseudomonadati</taxon>
        <taxon>Bacteroidota</taxon>
        <taxon>Flavobacteriia</taxon>
        <taxon>Flavobacteriales</taxon>
        <taxon>Weeksellaceae</taxon>
        <taxon>Riemerella</taxon>
    </lineage>
</organism>
<feature type="domain" description="Peptidase M48" evidence="7">
    <location>
        <begin position="70"/>
        <end position="250"/>
    </location>
</feature>
<dbReference type="Proteomes" id="UP000198517">
    <property type="component" value="Unassembled WGS sequence"/>
</dbReference>
<dbReference type="GO" id="GO:0004222">
    <property type="term" value="F:metalloendopeptidase activity"/>
    <property type="evidence" value="ECO:0007669"/>
    <property type="project" value="InterPro"/>
</dbReference>
<gene>
    <name evidence="8" type="ORF">SAMN05421544_11430</name>
</gene>
<evidence type="ECO:0000256" key="5">
    <source>
        <dbReference type="ARBA" id="ARBA00023049"/>
    </source>
</evidence>
<keyword evidence="3 6" id="KW-0378">Hydrolase</keyword>
<evidence type="ECO:0000256" key="4">
    <source>
        <dbReference type="ARBA" id="ARBA00022833"/>
    </source>
</evidence>
<accession>A0A1G7E5R4</accession>
<keyword evidence="9" id="KW-1185">Reference proteome</keyword>
<sequence>MKVYKIFGVLVLLLVFSCVTNPITGRKSLQIMPNSQLNAMALEQYNQVLSTTKVITGTADAKKVENVGERIKKAAERYYRSIGREQDLSSYNWEFHLIDDKQLNAWCMPGGKVAFYSGIMPVCKDETGVAVVMGHEISHALAGHGNERITSAMIAQGIGIGAGLAMKDEKMRKVFSIAYPLGAQATLLAYSRKQESEADEMGLYLMAMAGYDPRKAVDFWQRMGDSSGARKMPEFLATHPNPEHRRADLNAHMERAMQYYRQYKGR</sequence>
<evidence type="ECO:0000256" key="2">
    <source>
        <dbReference type="ARBA" id="ARBA00022723"/>
    </source>
</evidence>
<dbReference type="GO" id="GO:0046872">
    <property type="term" value="F:metal ion binding"/>
    <property type="evidence" value="ECO:0007669"/>
    <property type="project" value="UniProtKB-KW"/>
</dbReference>
<dbReference type="PANTHER" id="PTHR22726:SF1">
    <property type="entry name" value="METALLOENDOPEPTIDASE OMA1, MITOCHONDRIAL"/>
    <property type="match status" value="1"/>
</dbReference>
<protein>
    <submittedName>
        <fullName evidence="8">Peptidase family M48</fullName>
    </submittedName>
</protein>
<reference evidence="8 9" key="1">
    <citation type="submission" date="2016-10" db="EMBL/GenBank/DDBJ databases">
        <authorList>
            <person name="de Groot N.N."/>
        </authorList>
    </citation>
    <scope>NUCLEOTIDE SEQUENCE [LARGE SCALE GENOMIC DNA]</scope>
    <source>
        <strain evidence="8 9">DSM 24015</strain>
    </source>
</reference>
<dbReference type="OrthoDB" id="9810445at2"/>
<dbReference type="InterPro" id="IPR001915">
    <property type="entry name" value="Peptidase_M48"/>
</dbReference>
<proteinExistence type="inferred from homology"/>
<dbReference type="PANTHER" id="PTHR22726">
    <property type="entry name" value="METALLOENDOPEPTIDASE OMA1"/>
    <property type="match status" value="1"/>
</dbReference>
<dbReference type="CDD" id="cd07331">
    <property type="entry name" value="M48C_Oma1_like"/>
    <property type="match status" value="1"/>
</dbReference>
<evidence type="ECO:0000256" key="6">
    <source>
        <dbReference type="RuleBase" id="RU003983"/>
    </source>
</evidence>
<dbReference type="EMBL" id="FNAS01000014">
    <property type="protein sequence ID" value="SDE59013.1"/>
    <property type="molecule type" value="Genomic_DNA"/>
</dbReference>
<keyword evidence="5 6" id="KW-0482">Metalloprotease</keyword>
<dbReference type="InterPro" id="IPR051156">
    <property type="entry name" value="Mito/Outer_Membr_Metalloprot"/>
</dbReference>
<keyword evidence="2" id="KW-0479">Metal-binding</keyword>
<name>A0A1G7E5R4_9FLAO</name>
<evidence type="ECO:0000256" key="3">
    <source>
        <dbReference type="ARBA" id="ARBA00022801"/>
    </source>
</evidence>
<comment type="cofactor">
    <cofactor evidence="6">
        <name>Zn(2+)</name>
        <dbReference type="ChEBI" id="CHEBI:29105"/>
    </cofactor>
    <text evidence="6">Binds 1 zinc ion per subunit.</text>
</comment>
<dbReference type="Gene3D" id="3.30.2010.10">
    <property type="entry name" value="Metalloproteases ('zincins'), catalytic domain"/>
    <property type="match status" value="1"/>
</dbReference>
<evidence type="ECO:0000313" key="8">
    <source>
        <dbReference type="EMBL" id="SDE59013.1"/>
    </source>
</evidence>
<dbReference type="STRING" id="1071918.SAMN05421544_11430"/>
<evidence type="ECO:0000259" key="7">
    <source>
        <dbReference type="Pfam" id="PF01435"/>
    </source>
</evidence>
<evidence type="ECO:0000256" key="1">
    <source>
        <dbReference type="ARBA" id="ARBA00022670"/>
    </source>
</evidence>